<accession>A0ABC8QXX9</accession>
<dbReference type="EMBL" id="CAUOFW020000826">
    <property type="protein sequence ID" value="CAK9137613.1"/>
    <property type="molecule type" value="Genomic_DNA"/>
</dbReference>
<protein>
    <submittedName>
        <fullName evidence="1">Uncharacterized protein</fullName>
    </submittedName>
</protein>
<feature type="non-terminal residue" evidence="1">
    <location>
        <position position="82"/>
    </location>
</feature>
<sequence>MEIDDLDEEIPTWVVDEYCFKDIKDEYDQLYVQFLKQEEKLVSLRGQVNSSEEETRALQVDLVKSKTQICGLEDERKTLNDQ</sequence>
<reference evidence="1 3" key="1">
    <citation type="submission" date="2024-02" db="EMBL/GenBank/DDBJ databases">
        <authorList>
            <person name="Vignale AGUSTIN F."/>
            <person name="Sosa J E."/>
            <person name="Modenutti C."/>
        </authorList>
    </citation>
    <scope>NUCLEOTIDE SEQUENCE [LARGE SCALE GENOMIC DNA]</scope>
</reference>
<evidence type="ECO:0000313" key="1">
    <source>
        <dbReference type="EMBL" id="CAK9137613.1"/>
    </source>
</evidence>
<proteinExistence type="predicted"/>
<organism evidence="1 3">
    <name type="scientific">Ilex paraguariensis</name>
    <name type="common">yerba mate</name>
    <dbReference type="NCBI Taxonomy" id="185542"/>
    <lineage>
        <taxon>Eukaryota</taxon>
        <taxon>Viridiplantae</taxon>
        <taxon>Streptophyta</taxon>
        <taxon>Embryophyta</taxon>
        <taxon>Tracheophyta</taxon>
        <taxon>Spermatophyta</taxon>
        <taxon>Magnoliopsida</taxon>
        <taxon>eudicotyledons</taxon>
        <taxon>Gunneridae</taxon>
        <taxon>Pentapetalae</taxon>
        <taxon>asterids</taxon>
        <taxon>campanulids</taxon>
        <taxon>Aquifoliales</taxon>
        <taxon>Aquifoliaceae</taxon>
        <taxon>Ilex</taxon>
    </lineage>
</organism>
<gene>
    <name evidence="2" type="ORF">ILEXP_LOCUS24594</name>
    <name evidence="1" type="ORF">ILEXP_LOCUS4626</name>
</gene>
<name>A0ABC8QXX9_9AQUA</name>
<dbReference type="EMBL" id="CAUOFW020002813">
    <property type="protein sequence ID" value="CAK9156177.1"/>
    <property type="molecule type" value="Genomic_DNA"/>
</dbReference>
<dbReference type="Proteomes" id="UP001642360">
    <property type="component" value="Unassembled WGS sequence"/>
</dbReference>
<comment type="caution">
    <text evidence="1">The sequence shown here is derived from an EMBL/GenBank/DDBJ whole genome shotgun (WGS) entry which is preliminary data.</text>
</comment>
<evidence type="ECO:0000313" key="2">
    <source>
        <dbReference type="EMBL" id="CAK9156177.1"/>
    </source>
</evidence>
<dbReference type="AlphaFoldDB" id="A0ABC8QXX9"/>
<keyword evidence="3" id="KW-1185">Reference proteome</keyword>
<evidence type="ECO:0000313" key="3">
    <source>
        <dbReference type="Proteomes" id="UP001642360"/>
    </source>
</evidence>